<dbReference type="AlphaFoldDB" id="A0A5Q4Z1F7"/>
<feature type="region of interest" description="Disordered" evidence="1">
    <location>
        <begin position="59"/>
        <end position="81"/>
    </location>
</feature>
<keyword evidence="3" id="KW-1185">Reference proteome</keyword>
<evidence type="ECO:0000313" key="3">
    <source>
        <dbReference type="Proteomes" id="UP000325811"/>
    </source>
</evidence>
<proteinExistence type="predicted"/>
<gene>
    <name evidence="2" type="ORF">PDMSB3_0088</name>
</gene>
<evidence type="ECO:0000313" key="2">
    <source>
        <dbReference type="EMBL" id="VVD26550.1"/>
    </source>
</evidence>
<name>A0A5Q4Z1F7_9BURK</name>
<dbReference type="EMBL" id="LR699553">
    <property type="protein sequence ID" value="VVD26550.1"/>
    <property type="molecule type" value="Genomic_DNA"/>
</dbReference>
<dbReference type="KEGG" id="pdio:PDMSB3_0088"/>
<sequence>MTHGYVERRRINKLSTVAGDGVGSGLIGKGNPESLPSLGLRETIDDRLVRQKPDVGEKSAFRRLRPTSWPQPFPVAPKLGDELADLPSHKAKTRLSVEPVEKDFSIGVPRNVVDFDLPPPIRGQ</sequence>
<dbReference type="Proteomes" id="UP000325811">
    <property type="component" value="Chromosome I"/>
</dbReference>
<protein>
    <submittedName>
        <fullName evidence="2">Uncharacterized protein</fullName>
    </submittedName>
</protein>
<organism evidence="2 3">
    <name type="scientific">Paraburkholderia dioscoreae</name>
    <dbReference type="NCBI Taxonomy" id="2604047"/>
    <lineage>
        <taxon>Bacteria</taxon>
        <taxon>Pseudomonadati</taxon>
        <taxon>Pseudomonadota</taxon>
        <taxon>Betaproteobacteria</taxon>
        <taxon>Burkholderiales</taxon>
        <taxon>Burkholderiaceae</taxon>
        <taxon>Paraburkholderia</taxon>
    </lineage>
</organism>
<reference evidence="2 3" key="1">
    <citation type="submission" date="2019-08" db="EMBL/GenBank/DDBJ databases">
        <authorList>
            <person name="Herpell B J."/>
        </authorList>
    </citation>
    <scope>NUCLEOTIDE SEQUENCE [LARGE SCALE GENOMIC DNA]</scope>
    <source>
        <strain evidence="3">Msb3</strain>
    </source>
</reference>
<accession>A0A5Q4Z1F7</accession>
<evidence type="ECO:0000256" key="1">
    <source>
        <dbReference type="SAM" id="MobiDB-lite"/>
    </source>
</evidence>